<dbReference type="EC" id="2.7.7.65" evidence="2"/>
<evidence type="ECO:0000256" key="1">
    <source>
        <dbReference type="ARBA" id="ARBA00004651"/>
    </source>
</evidence>
<evidence type="ECO:0000256" key="6">
    <source>
        <dbReference type="ARBA" id="ARBA00023136"/>
    </source>
</evidence>
<dbReference type="Proteomes" id="UP001595630">
    <property type="component" value="Unassembled WGS sequence"/>
</dbReference>
<evidence type="ECO:0000256" key="8">
    <source>
        <dbReference type="SAM" id="Phobius"/>
    </source>
</evidence>
<dbReference type="SUPFAM" id="SSF55073">
    <property type="entry name" value="Nucleotide cyclase"/>
    <property type="match status" value="1"/>
</dbReference>
<keyword evidence="10" id="KW-0548">Nucleotidyltransferase</keyword>
<reference evidence="11" key="1">
    <citation type="journal article" date="2019" name="Int. J. Syst. Evol. Microbiol.">
        <title>The Global Catalogue of Microorganisms (GCM) 10K type strain sequencing project: providing services to taxonomists for standard genome sequencing and annotation.</title>
        <authorList>
            <consortium name="The Broad Institute Genomics Platform"/>
            <consortium name="The Broad Institute Genome Sequencing Center for Infectious Disease"/>
            <person name="Wu L."/>
            <person name="Ma J."/>
        </authorList>
    </citation>
    <scope>NUCLEOTIDE SEQUENCE [LARGE SCALE GENOMIC DNA]</scope>
    <source>
        <strain evidence="11">KCTC 42447</strain>
    </source>
</reference>
<feature type="domain" description="GGDEF" evidence="9">
    <location>
        <begin position="358"/>
        <end position="490"/>
    </location>
</feature>
<comment type="catalytic activity">
    <reaction evidence="7">
        <text>2 GTP = 3',3'-c-di-GMP + 2 diphosphate</text>
        <dbReference type="Rhea" id="RHEA:24898"/>
        <dbReference type="ChEBI" id="CHEBI:33019"/>
        <dbReference type="ChEBI" id="CHEBI:37565"/>
        <dbReference type="ChEBI" id="CHEBI:58805"/>
        <dbReference type="EC" id="2.7.7.65"/>
    </reaction>
</comment>
<dbReference type="CDD" id="cd18773">
    <property type="entry name" value="PDC1_HK_sensor"/>
    <property type="match status" value="1"/>
</dbReference>
<sequence>MPLSHPGRLPRPLMLSLVLMLGLGFLITSLLSYYHSRATIRESVVETELPLTSDTVYSEIQKDLVRPILISSMMARDTFVRDWVLAGEHDAGQMTRYLAEIMNEYGAFTAFFVSEPSHTYYQAKGVLKQVAEDEPRDRWYFRVREMSEPYEINADVDLANSDRMTFFINYRVLDYDGRFIGVTGVGLSVEAAARIIDEYQQRYERTVFFTDRQGKVTLTGREKGPLGLSSGQSIAEFQGLSQVLDALPTHDRASFEYRAEGAPHFVNVRYIPELEWYLFVDKDESDLFAAIQRTLLINLLVCLLVTVLVLLLVARVLRRYQQRIASLATTDSLTGLPNRRGFELLAGQAIAEARRDHSPLTAVVLDIDHFKALNDDHGHLAGDTVLRDFAGDLRAGLRQSDILCRWGGEEFVILFKGTASDIAHALSEKIRAMAEHKRYRFEDHELALTVSLGQSALTEADSLDSLIGRADRALYRAKQSGRNRVCIEHG</sequence>
<dbReference type="SMART" id="SM00267">
    <property type="entry name" value="GGDEF"/>
    <property type="match status" value="1"/>
</dbReference>
<name>A0ABV7T8D7_9GAMM</name>
<proteinExistence type="predicted"/>
<organism evidence="10 11">
    <name type="scientific">Stutzerimonas tarimensis</name>
    <dbReference type="NCBI Taxonomy" id="1507735"/>
    <lineage>
        <taxon>Bacteria</taxon>
        <taxon>Pseudomonadati</taxon>
        <taxon>Pseudomonadota</taxon>
        <taxon>Gammaproteobacteria</taxon>
        <taxon>Pseudomonadales</taxon>
        <taxon>Pseudomonadaceae</taxon>
        <taxon>Stutzerimonas</taxon>
    </lineage>
</organism>
<keyword evidence="11" id="KW-1185">Reference proteome</keyword>
<dbReference type="InterPro" id="IPR033479">
    <property type="entry name" value="dCache_1"/>
</dbReference>
<feature type="transmembrane region" description="Helical" evidence="8">
    <location>
        <begin position="12"/>
        <end position="34"/>
    </location>
</feature>
<keyword evidence="5 8" id="KW-1133">Transmembrane helix</keyword>
<keyword evidence="10" id="KW-0808">Transferase</keyword>
<dbReference type="PANTHER" id="PTHR45138:SF9">
    <property type="entry name" value="DIGUANYLATE CYCLASE DGCM-RELATED"/>
    <property type="match status" value="1"/>
</dbReference>
<comment type="subcellular location">
    <subcellularLocation>
        <location evidence="1">Cell membrane</location>
        <topology evidence="1">Multi-pass membrane protein</topology>
    </subcellularLocation>
</comment>
<comment type="caution">
    <text evidence="10">The sequence shown here is derived from an EMBL/GenBank/DDBJ whole genome shotgun (WGS) entry which is preliminary data.</text>
</comment>
<evidence type="ECO:0000313" key="11">
    <source>
        <dbReference type="Proteomes" id="UP001595630"/>
    </source>
</evidence>
<dbReference type="RefSeq" id="WP_386366402.1">
    <property type="nucleotide sequence ID" value="NZ_JBHRXZ010000024.1"/>
</dbReference>
<dbReference type="InterPro" id="IPR000160">
    <property type="entry name" value="GGDEF_dom"/>
</dbReference>
<keyword evidence="3" id="KW-1003">Cell membrane</keyword>
<evidence type="ECO:0000313" key="10">
    <source>
        <dbReference type="EMBL" id="MFC3609133.1"/>
    </source>
</evidence>
<dbReference type="PROSITE" id="PS50887">
    <property type="entry name" value="GGDEF"/>
    <property type="match status" value="1"/>
</dbReference>
<evidence type="ECO:0000256" key="7">
    <source>
        <dbReference type="ARBA" id="ARBA00034247"/>
    </source>
</evidence>
<dbReference type="Gene3D" id="3.30.450.20">
    <property type="entry name" value="PAS domain"/>
    <property type="match status" value="1"/>
</dbReference>
<dbReference type="NCBIfam" id="TIGR00254">
    <property type="entry name" value="GGDEF"/>
    <property type="match status" value="1"/>
</dbReference>
<protein>
    <recommendedName>
        <fullName evidence="2">diguanylate cyclase</fullName>
        <ecNumber evidence="2">2.7.7.65</ecNumber>
    </recommendedName>
</protein>
<dbReference type="PANTHER" id="PTHR45138">
    <property type="entry name" value="REGULATORY COMPONENTS OF SENSORY TRANSDUCTION SYSTEM"/>
    <property type="match status" value="1"/>
</dbReference>
<dbReference type="InterPro" id="IPR029787">
    <property type="entry name" value="Nucleotide_cyclase"/>
</dbReference>
<dbReference type="Pfam" id="PF00990">
    <property type="entry name" value="GGDEF"/>
    <property type="match status" value="1"/>
</dbReference>
<dbReference type="CDD" id="cd01949">
    <property type="entry name" value="GGDEF"/>
    <property type="match status" value="1"/>
</dbReference>
<evidence type="ECO:0000259" key="9">
    <source>
        <dbReference type="PROSITE" id="PS50887"/>
    </source>
</evidence>
<feature type="transmembrane region" description="Helical" evidence="8">
    <location>
        <begin position="295"/>
        <end position="317"/>
    </location>
</feature>
<dbReference type="Gene3D" id="3.30.70.270">
    <property type="match status" value="1"/>
</dbReference>
<evidence type="ECO:0000256" key="3">
    <source>
        <dbReference type="ARBA" id="ARBA00022475"/>
    </source>
</evidence>
<dbReference type="GO" id="GO:0052621">
    <property type="term" value="F:diguanylate cyclase activity"/>
    <property type="evidence" value="ECO:0007669"/>
    <property type="project" value="UniProtKB-EC"/>
</dbReference>
<dbReference type="Pfam" id="PF02743">
    <property type="entry name" value="dCache_1"/>
    <property type="match status" value="1"/>
</dbReference>
<evidence type="ECO:0000256" key="2">
    <source>
        <dbReference type="ARBA" id="ARBA00012528"/>
    </source>
</evidence>
<gene>
    <name evidence="10" type="ORF">ACFOMF_15230</name>
</gene>
<keyword evidence="6 8" id="KW-0472">Membrane</keyword>
<dbReference type="InterPro" id="IPR050469">
    <property type="entry name" value="Diguanylate_Cyclase"/>
</dbReference>
<evidence type="ECO:0000256" key="4">
    <source>
        <dbReference type="ARBA" id="ARBA00022692"/>
    </source>
</evidence>
<accession>A0ABV7T8D7</accession>
<keyword evidence="4 8" id="KW-0812">Transmembrane</keyword>
<evidence type="ECO:0000256" key="5">
    <source>
        <dbReference type="ARBA" id="ARBA00022989"/>
    </source>
</evidence>
<dbReference type="InterPro" id="IPR043128">
    <property type="entry name" value="Rev_trsase/Diguanyl_cyclase"/>
</dbReference>
<dbReference type="EMBL" id="JBHRXZ010000024">
    <property type="protein sequence ID" value="MFC3609133.1"/>
    <property type="molecule type" value="Genomic_DNA"/>
</dbReference>